<organism evidence="3 4">
    <name type="scientific">Leucocoprinus leucothites</name>
    <dbReference type="NCBI Taxonomy" id="201217"/>
    <lineage>
        <taxon>Eukaryota</taxon>
        <taxon>Fungi</taxon>
        <taxon>Dikarya</taxon>
        <taxon>Basidiomycota</taxon>
        <taxon>Agaricomycotina</taxon>
        <taxon>Agaricomycetes</taxon>
        <taxon>Agaricomycetidae</taxon>
        <taxon>Agaricales</taxon>
        <taxon>Agaricineae</taxon>
        <taxon>Agaricaceae</taxon>
        <taxon>Leucocoprinus</taxon>
    </lineage>
</organism>
<evidence type="ECO:0000256" key="1">
    <source>
        <dbReference type="SAM" id="Coils"/>
    </source>
</evidence>
<feature type="domain" description="F-box" evidence="2">
    <location>
        <begin position="15"/>
        <end position="53"/>
    </location>
</feature>
<dbReference type="Gene3D" id="1.20.1280.50">
    <property type="match status" value="1"/>
</dbReference>
<gene>
    <name evidence="3" type="ORF">D9756_002838</name>
</gene>
<name>A0A8H5LM03_9AGAR</name>
<evidence type="ECO:0000313" key="3">
    <source>
        <dbReference type="EMBL" id="KAF5362063.1"/>
    </source>
</evidence>
<dbReference type="EMBL" id="JAACJO010000002">
    <property type="protein sequence ID" value="KAF5362063.1"/>
    <property type="molecule type" value="Genomic_DNA"/>
</dbReference>
<dbReference type="Gene3D" id="3.80.10.10">
    <property type="entry name" value="Ribonuclease Inhibitor"/>
    <property type="match status" value="1"/>
</dbReference>
<dbReference type="InterPro" id="IPR032675">
    <property type="entry name" value="LRR_dom_sf"/>
</dbReference>
<comment type="caution">
    <text evidence="3">The sequence shown here is derived from an EMBL/GenBank/DDBJ whole genome shotgun (WGS) entry which is preliminary data.</text>
</comment>
<dbReference type="Proteomes" id="UP000559027">
    <property type="component" value="Unassembled WGS sequence"/>
</dbReference>
<dbReference type="SUPFAM" id="SSF81383">
    <property type="entry name" value="F-box domain"/>
    <property type="match status" value="1"/>
</dbReference>
<evidence type="ECO:0000313" key="4">
    <source>
        <dbReference type="Proteomes" id="UP000559027"/>
    </source>
</evidence>
<feature type="coiled-coil region" evidence="1">
    <location>
        <begin position="481"/>
        <end position="515"/>
    </location>
</feature>
<protein>
    <recommendedName>
        <fullName evidence="2">F-box domain-containing protein</fullName>
    </recommendedName>
</protein>
<dbReference type="OrthoDB" id="2447803at2759"/>
<accession>A0A8H5LM03</accession>
<proteinExistence type="predicted"/>
<dbReference type="AlphaFoldDB" id="A0A8H5LM03"/>
<keyword evidence="1" id="KW-0175">Coiled coil</keyword>
<sequence length="530" mass="60708">MSSLPQTMHRVLTIPELLDTIFKSLDNNSNLTNALVCRSWSEVALDALWRHVDDLHRLFNLLAPLRVKEGDLKQVEFSRLPESSDWKRFQKYSKRVRELEYDESRHSPTLCQSVFDDIGRTRTSFAILPSVHTINWRAPLLLCVMFMYTNVKRFSIHLPDMIADVSPRPFFEDIANRMPRLTHIDIRTNIPIRKLEKDIIRLLSSLPNLQKVTTPRFYFTASVATCLSHLPKLGCIEFQYYDEQGAGDPADVTIFQPQLDEGAFPSLWDLSVTASYSDVQRFLTIPFAPTNLTMLYIESPHLESPSDIHQLLTAISENSQMLKQLVLISPRRVDGASLIPADASRTWKSSRNDGPRLKHLTSTLNPQLRLFRFDPRSPFPFAQHCPYLVYLGLFLNASVDLIPPSSASSVFPIFRRLQKLAMGLSVIDEHTPVASFLSQILPSGCQIDSGIIWDETFELGSGHTNIVGRRYETWTKVNDLLPTLIQVRAEERQRAEELRRELNEVKERVRKLTEKWDIMVGSGDNYSISL</sequence>
<keyword evidence="4" id="KW-1185">Reference proteome</keyword>
<dbReference type="InterPro" id="IPR001810">
    <property type="entry name" value="F-box_dom"/>
</dbReference>
<dbReference type="Pfam" id="PF12937">
    <property type="entry name" value="F-box-like"/>
    <property type="match status" value="1"/>
</dbReference>
<dbReference type="SUPFAM" id="SSF52047">
    <property type="entry name" value="RNI-like"/>
    <property type="match status" value="1"/>
</dbReference>
<evidence type="ECO:0000259" key="2">
    <source>
        <dbReference type="Pfam" id="PF12937"/>
    </source>
</evidence>
<reference evidence="3 4" key="1">
    <citation type="journal article" date="2020" name="ISME J.">
        <title>Uncovering the hidden diversity of litter-decomposition mechanisms in mushroom-forming fungi.</title>
        <authorList>
            <person name="Floudas D."/>
            <person name="Bentzer J."/>
            <person name="Ahren D."/>
            <person name="Johansson T."/>
            <person name="Persson P."/>
            <person name="Tunlid A."/>
        </authorList>
    </citation>
    <scope>NUCLEOTIDE SEQUENCE [LARGE SCALE GENOMIC DNA]</scope>
    <source>
        <strain evidence="3 4">CBS 146.42</strain>
    </source>
</reference>
<dbReference type="InterPro" id="IPR036047">
    <property type="entry name" value="F-box-like_dom_sf"/>
</dbReference>